<name>A0A2A2L9Q7_9BILA</name>
<dbReference type="SUPFAM" id="SSF56436">
    <property type="entry name" value="C-type lectin-like"/>
    <property type="match status" value="1"/>
</dbReference>
<dbReference type="Gene3D" id="3.10.100.10">
    <property type="entry name" value="Mannose-Binding Protein A, subunit A"/>
    <property type="match status" value="1"/>
</dbReference>
<keyword evidence="3" id="KW-1185">Reference proteome</keyword>
<protein>
    <recommendedName>
        <fullName evidence="4">C-type lectin domain-containing protein</fullName>
    </recommendedName>
</protein>
<dbReference type="Proteomes" id="UP000218231">
    <property type="component" value="Unassembled WGS sequence"/>
</dbReference>
<accession>A0A2A2L9Q7</accession>
<sequence length="215" mass="23221">MCSMFRGSDTETQPCGAPVCLYPRPSCCSGFVKTLNRTARTYECVSNESTTTPTTTTSTTTTSTTTTTTTTTPPDCTVIGPQWTYWAEDRMCYGTIGSGGNYYTMEQYKAGACNTFHSGAEPASFTSQEQWDYLVGADGKIVVDQPLWIGLEFDAAGNLAWINGQPVTWVRVPAALGNTGTPGFAFDDNWMPDDPENPAAGFPDRTIICRAPPPP</sequence>
<feature type="compositionally biased region" description="Low complexity" evidence="1">
    <location>
        <begin position="49"/>
        <end position="73"/>
    </location>
</feature>
<proteinExistence type="predicted"/>
<reference evidence="2 3" key="1">
    <citation type="journal article" date="2017" name="Curr. Biol.">
        <title>Genome architecture and evolution of a unichromosomal asexual nematode.</title>
        <authorList>
            <person name="Fradin H."/>
            <person name="Zegar C."/>
            <person name="Gutwein M."/>
            <person name="Lucas J."/>
            <person name="Kovtun M."/>
            <person name="Corcoran D."/>
            <person name="Baugh L.R."/>
            <person name="Kiontke K."/>
            <person name="Gunsalus K."/>
            <person name="Fitch D.H."/>
            <person name="Piano F."/>
        </authorList>
    </citation>
    <scope>NUCLEOTIDE SEQUENCE [LARGE SCALE GENOMIC DNA]</scope>
    <source>
        <strain evidence="2">PF1309</strain>
    </source>
</reference>
<evidence type="ECO:0000256" key="1">
    <source>
        <dbReference type="SAM" id="MobiDB-lite"/>
    </source>
</evidence>
<evidence type="ECO:0000313" key="2">
    <source>
        <dbReference type="EMBL" id="PAV83011.1"/>
    </source>
</evidence>
<evidence type="ECO:0000313" key="3">
    <source>
        <dbReference type="Proteomes" id="UP000218231"/>
    </source>
</evidence>
<organism evidence="2 3">
    <name type="scientific">Diploscapter pachys</name>
    <dbReference type="NCBI Taxonomy" id="2018661"/>
    <lineage>
        <taxon>Eukaryota</taxon>
        <taxon>Metazoa</taxon>
        <taxon>Ecdysozoa</taxon>
        <taxon>Nematoda</taxon>
        <taxon>Chromadorea</taxon>
        <taxon>Rhabditida</taxon>
        <taxon>Rhabditina</taxon>
        <taxon>Rhabditomorpha</taxon>
        <taxon>Rhabditoidea</taxon>
        <taxon>Rhabditidae</taxon>
        <taxon>Diploscapter</taxon>
    </lineage>
</organism>
<dbReference type="InterPro" id="IPR016186">
    <property type="entry name" value="C-type_lectin-like/link_sf"/>
</dbReference>
<feature type="region of interest" description="Disordered" evidence="1">
    <location>
        <begin position="47"/>
        <end position="73"/>
    </location>
</feature>
<dbReference type="EMBL" id="LIAE01007004">
    <property type="protein sequence ID" value="PAV83011.1"/>
    <property type="molecule type" value="Genomic_DNA"/>
</dbReference>
<dbReference type="InterPro" id="IPR016187">
    <property type="entry name" value="CTDL_fold"/>
</dbReference>
<evidence type="ECO:0008006" key="4">
    <source>
        <dbReference type="Google" id="ProtNLM"/>
    </source>
</evidence>
<gene>
    <name evidence="2" type="ORF">WR25_05524</name>
</gene>
<dbReference type="AlphaFoldDB" id="A0A2A2L9Q7"/>
<comment type="caution">
    <text evidence="2">The sequence shown here is derived from an EMBL/GenBank/DDBJ whole genome shotgun (WGS) entry which is preliminary data.</text>
</comment>